<keyword evidence="2" id="KW-1185">Reference proteome</keyword>
<organism evidence="1 2">
    <name type="scientific">Colocasia esculenta</name>
    <name type="common">Wild taro</name>
    <name type="synonym">Arum esculentum</name>
    <dbReference type="NCBI Taxonomy" id="4460"/>
    <lineage>
        <taxon>Eukaryota</taxon>
        <taxon>Viridiplantae</taxon>
        <taxon>Streptophyta</taxon>
        <taxon>Embryophyta</taxon>
        <taxon>Tracheophyta</taxon>
        <taxon>Spermatophyta</taxon>
        <taxon>Magnoliopsida</taxon>
        <taxon>Liliopsida</taxon>
        <taxon>Araceae</taxon>
        <taxon>Aroideae</taxon>
        <taxon>Colocasieae</taxon>
        <taxon>Colocasia</taxon>
    </lineage>
</organism>
<name>A0A843UIS3_COLES</name>
<dbReference type="EMBL" id="NMUH01000539">
    <property type="protein sequence ID" value="MQL80993.1"/>
    <property type="molecule type" value="Genomic_DNA"/>
</dbReference>
<dbReference type="Proteomes" id="UP000652761">
    <property type="component" value="Unassembled WGS sequence"/>
</dbReference>
<dbReference type="AlphaFoldDB" id="A0A843UIS3"/>
<proteinExistence type="predicted"/>
<comment type="caution">
    <text evidence="1">The sequence shown here is derived from an EMBL/GenBank/DDBJ whole genome shotgun (WGS) entry which is preliminary data.</text>
</comment>
<protein>
    <submittedName>
        <fullName evidence="1">Uncharacterized protein</fullName>
    </submittedName>
</protein>
<accession>A0A843UIS3</accession>
<reference evidence="1" key="1">
    <citation type="submission" date="2017-07" db="EMBL/GenBank/DDBJ databases">
        <title>Taro Niue Genome Assembly and Annotation.</title>
        <authorList>
            <person name="Atibalentja N."/>
            <person name="Keating K."/>
            <person name="Fields C.J."/>
        </authorList>
    </citation>
    <scope>NUCLEOTIDE SEQUENCE</scope>
    <source>
        <strain evidence="1">Niue_2</strain>
        <tissue evidence="1">Leaf</tissue>
    </source>
</reference>
<sequence length="174" mass="19398">MDCQVCKNIVNVTMELSPFGRPKKEKLEPHLRPLREATTTTWSKYFLGHRISFKGRVYLVGVITSCHETLNFIISQGSLTVFIFVFIAPSGHHCLGFLEVVFTYGEKWELEPLSLVTWKVSVSEDPLRLSTGLDHLSTDSNNFAQAQKSGISVGSFLSASVDSRLGICRQMAVS</sequence>
<evidence type="ECO:0000313" key="2">
    <source>
        <dbReference type="Proteomes" id="UP000652761"/>
    </source>
</evidence>
<evidence type="ECO:0000313" key="1">
    <source>
        <dbReference type="EMBL" id="MQL80993.1"/>
    </source>
</evidence>
<gene>
    <name evidence="1" type="ORF">Taro_013436</name>
</gene>